<gene>
    <name evidence="2" type="ORF">SCHPADRAFT_944932</name>
</gene>
<proteinExistence type="predicted"/>
<dbReference type="Proteomes" id="UP000053477">
    <property type="component" value="Unassembled WGS sequence"/>
</dbReference>
<evidence type="ECO:0000313" key="3">
    <source>
        <dbReference type="Proteomes" id="UP000053477"/>
    </source>
</evidence>
<reference evidence="2 3" key="1">
    <citation type="submission" date="2015-04" db="EMBL/GenBank/DDBJ databases">
        <title>Complete genome sequence of Schizopora paradoxa KUC8140, a cosmopolitan wood degrader in East Asia.</title>
        <authorList>
            <consortium name="DOE Joint Genome Institute"/>
            <person name="Min B."/>
            <person name="Park H."/>
            <person name="Jang Y."/>
            <person name="Kim J.-J."/>
            <person name="Kim K.H."/>
            <person name="Pangilinan J."/>
            <person name="Lipzen A."/>
            <person name="Riley R."/>
            <person name="Grigoriev I.V."/>
            <person name="Spatafora J.W."/>
            <person name="Choi I.-G."/>
        </authorList>
    </citation>
    <scope>NUCLEOTIDE SEQUENCE [LARGE SCALE GENOMIC DNA]</scope>
    <source>
        <strain evidence="2 3">KUC8140</strain>
    </source>
</reference>
<protein>
    <submittedName>
        <fullName evidence="2">Uncharacterized protein</fullName>
    </submittedName>
</protein>
<organism evidence="2 3">
    <name type="scientific">Schizopora paradoxa</name>
    <dbReference type="NCBI Taxonomy" id="27342"/>
    <lineage>
        <taxon>Eukaryota</taxon>
        <taxon>Fungi</taxon>
        <taxon>Dikarya</taxon>
        <taxon>Basidiomycota</taxon>
        <taxon>Agaricomycotina</taxon>
        <taxon>Agaricomycetes</taxon>
        <taxon>Hymenochaetales</taxon>
        <taxon>Schizoporaceae</taxon>
        <taxon>Schizopora</taxon>
    </lineage>
</organism>
<dbReference type="AlphaFoldDB" id="A0A0H2R7L3"/>
<sequence length="337" mass="36694">MDVLPSATYPLRMPLTSRPAVCWPDMLESYHSLLSHPRGTLRIYPHSLPRHQRQYPLCCDPLIPHVETRTLLRSAARQALHLPRAASGASHKLPPTLVFHPKPIDVVDPDVVATDTTAHSESSSDSAEVLVSVGLDSEQHHIVSRTAQRGPFLIPDSHPFLRRPSPLRPPYSLLSAHPQHPQESVPPLLSLSESALPPSLFPPLPSLSVGVRPHPGSLPHTLYWLSFLLETATLPALHSTPPSRLPSESVLPPSYPSPSITLFISLSFVTSILPTLPPVPVSSSTPALSANSPPDNSPSHRHNLNFQKQQDVARSTRTSGPFIGPAIFSTSKLKLDT</sequence>
<feature type="region of interest" description="Disordered" evidence="1">
    <location>
        <begin position="283"/>
        <end position="303"/>
    </location>
</feature>
<dbReference type="InParanoid" id="A0A0H2R7L3"/>
<accession>A0A0H2R7L3</accession>
<evidence type="ECO:0000256" key="1">
    <source>
        <dbReference type="SAM" id="MobiDB-lite"/>
    </source>
</evidence>
<name>A0A0H2R7L3_9AGAM</name>
<evidence type="ECO:0000313" key="2">
    <source>
        <dbReference type="EMBL" id="KLO07815.1"/>
    </source>
</evidence>
<dbReference type="EMBL" id="KQ086118">
    <property type="protein sequence ID" value="KLO07815.1"/>
    <property type="molecule type" value="Genomic_DNA"/>
</dbReference>
<keyword evidence="3" id="KW-1185">Reference proteome</keyword>